<name>A0A367Y732_9MICO</name>
<proteinExistence type="predicted"/>
<organism evidence="1 2">
    <name type="scientific">Microbacterium sorbitolivorans</name>
    <dbReference type="NCBI Taxonomy" id="1867410"/>
    <lineage>
        <taxon>Bacteria</taxon>
        <taxon>Bacillati</taxon>
        <taxon>Actinomycetota</taxon>
        <taxon>Actinomycetes</taxon>
        <taxon>Micrococcales</taxon>
        <taxon>Microbacteriaceae</taxon>
        <taxon>Microbacterium</taxon>
    </lineage>
</organism>
<dbReference type="Proteomes" id="UP000253508">
    <property type="component" value="Unassembled WGS sequence"/>
</dbReference>
<dbReference type="EMBL" id="QORO01000001">
    <property type="protein sequence ID" value="RCK61673.1"/>
    <property type="molecule type" value="Genomic_DNA"/>
</dbReference>
<dbReference type="OrthoDB" id="5124878at2"/>
<comment type="caution">
    <text evidence="1">The sequence shown here is derived from an EMBL/GenBank/DDBJ whole genome shotgun (WGS) entry which is preliminary data.</text>
</comment>
<gene>
    <name evidence="1" type="ORF">DTO57_03335</name>
</gene>
<keyword evidence="2" id="KW-1185">Reference proteome</keyword>
<reference evidence="1 2" key="1">
    <citation type="submission" date="2018-07" db="EMBL/GenBank/DDBJ databases">
        <title>Microbacterium endoborsara sp. nov., a novel actinobacterium isolated from Borszczowia aralocaspica.</title>
        <authorList>
            <person name="An D."/>
        </authorList>
    </citation>
    <scope>NUCLEOTIDE SEQUENCE [LARGE SCALE GENOMIC DNA]</scope>
    <source>
        <strain evidence="1 2">C1.15228</strain>
    </source>
</reference>
<protein>
    <recommendedName>
        <fullName evidence="3">DUF3168 domain-containing protein</fullName>
    </recommendedName>
</protein>
<evidence type="ECO:0000313" key="2">
    <source>
        <dbReference type="Proteomes" id="UP000253508"/>
    </source>
</evidence>
<sequence length="128" mass="13678">MSTRERAILLRDDIEAACDAAGLDHVLVTIDPLEAGAGYTYGAVVVLPPKLEFTSWNETTETWTVHVAAGPWDDINAAWDTLEGIIGAMRAAAINLANGTPTPMLVADGEPPMPGYELELVPDPIHDI</sequence>
<evidence type="ECO:0008006" key="3">
    <source>
        <dbReference type="Google" id="ProtNLM"/>
    </source>
</evidence>
<dbReference type="RefSeq" id="WP_114116778.1">
    <property type="nucleotide sequence ID" value="NZ_BMHU01000001.1"/>
</dbReference>
<dbReference type="AlphaFoldDB" id="A0A367Y732"/>
<accession>A0A367Y732</accession>
<evidence type="ECO:0000313" key="1">
    <source>
        <dbReference type="EMBL" id="RCK61673.1"/>
    </source>
</evidence>